<accession>A0AAJ2SBI3</accession>
<sequence>MAKNELLNQLISMNLPNGSYSIDCDKNESLCFMHDGFLWVVFYSERGQKTEPEYFSNEEDACDAFFLRLKKMLNIK</sequence>
<evidence type="ECO:0000313" key="2">
    <source>
        <dbReference type="Proteomes" id="UP001282336"/>
    </source>
</evidence>
<comment type="caution">
    <text evidence="1">The sequence shown here is derived from an EMBL/GenBank/DDBJ whole genome shotgun (WGS) entry which is preliminary data.</text>
</comment>
<dbReference type="Proteomes" id="UP001282336">
    <property type="component" value="Unassembled WGS sequence"/>
</dbReference>
<name>A0AAJ2SBI3_9ENTR</name>
<proteinExistence type="predicted"/>
<reference evidence="1" key="1">
    <citation type="submission" date="2023-11" db="EMBL/GenBank/DDBJ databases">
        <title>Scandinavium wanjuensis sp. nov., isolated from lettuce South Korea.</title>
        <authorList>
            <person name="Park J."/>
            <person name="Park S."/>
            <person name="Oh K.K."/>
            <person name="Cho G.S."/>
            <person name="Franz C.M.A.P."/>
        </authorList>
    </citation>
    <scope>NUCLEOTIDE SEQUENCE</scope>
    <source>
        <strain evidence="1">V105_12</strain>
    </source>
</reference>
<organism evidence="1 2">
    <name type="scientific">Scandinavium lactucae</name>
    <dbReference type="NCBI Taxonomy" id="3095028"/>
    <lineage>
        <taxon>Bacteria</taxon>
        <taxon>Pseudomonadati</taxon>
        <taxon>Pseudomonadota</taxon>
        <taxon>Gammaproteobacteria</taxon>
        <taxon>Enterobacterales</taxon>
        <taxon>Enterobacteriaceae</taxon>
        <taxon>Scandinavium</taxon>
    </lineage>
</organism>
<dbReference type="AlphaFoldDB" id="A0AAJ2SBI3"/>
<protein>
    <submittedName>
        <fullName evidence="1">Uncharacterized protein</fullName>
    </submittedName>
</protein>
<dbReference type="EMBL" id="JAWXRC010000042">
    <property type="protein sequence ID" value="MDX6033246.1"/>
    <property type="molecule type" value="Genomic_DNA"/>
</dbReference>
<gene>
    <name evidence="1" type="ORF">SIL20_17235</name>
</gene>
<evidence type="ECO:0000313" key="1">
    <source>
        <dbReference type="EMBL" id="MDX6033246.1"/>
    </source>
</evidence>
<dbReference type="RefSeq" id="WP_319629721.1">
    <property type="nucleotide sequence ID" value="NZ_JAWXRB010000045.1"/>
</dbReference>